<dbReference type="Proteomes" id="UP000011014">
    <property type="component" value="Unassembled WGS sequence"/>
</dbReference>
<evidence type="ECO:0000256" key="2">
    <source>
        <dbReference type="ARBA" id="ARBA00022525"/>
    </source>
</evidence>
<dbReference type="InterPro" id="IPR016186">
    <property type="entry name" value="C-type_lectin-like/link_sf"/>
</dbReference>
<reference evidence="6" key="1">
    <citation type="journal article" date="2010" name="Science">
        <title>Plasticity of animal genome architecture unmasked by rapid evolution of a pelagic tunicate.</title>
        <authorList>
            <person name="Denoeud F."/>
            <person name="Henriet S."/>
            <person name="Mungpakdee S."/>
            <person name="Aury J.M."/>
            <person name="Da Silva C."/>
            <person name="Brinkmann H."/>
            <person name="Mikhaleva J."/>
            <person name="Olsen L.C."/>
            <person name="Jubin C."/>
            <person name="Canestro C."/>
            <person name="Bouquet J.M."/>
            <person name="Danks G."/>
            <person name="Poulain J."/>
            <person name="Campsteijn C."/>
            <person name="Adamski M."/>
            <person name="Cross I."/>
            <person name="Yadetie F."/>
            <person name="Muffato M."/>
            <person name="Louis A."/>
            <person name="Butcher S."/>
            <person name="Tsagkogeorga G."/>
            <person name="Konrad A."/>
            <person name="Singh S."/>
            <person name="Jensen M.F."/>
            <person name="Cong E.H."/>
            <person name="Eikeseth-Otteraa H."/>
            <person name="Noel B."/>
            <person name="Anthouard V."/>
            <person name="Porcel B.M."/>
            <person name="Kachouri-Lafond R."/>
            <person name="Nishino A."/>
            <person name="Ugolini M."/>
            <person name="Chourrout P."/>
            <person name="Nishida H."/>
            <person name="Aasland R."/>
            <person name="Huzurbazar S."/>
            <person name="Westhof E."/>
            <person name="Delsuc F."/>
            <person name="Lehrach H."/>
            <person name="Reinhardt R."/>
            <person name="Weissenbach J."/>
            <person name="Roy S.W."/>
            <person name="Artiguenave F."/>
            <person name="Postlethwait J.H."/>
            <person name="Manak J.R."/>
            <person name="Thompson E.M."/>
            <person name="Jaillon O."/>
            <person name="Du Pasquier L."/>
            <person name="Boudinot P."/>
            <person name="Liberles D.A."/>
            <person name="Volff J.N."/>
            <person name="Philippe H."/>
            <person name="Lenhard B."/>
            <person name="Roest Crollius H."/>
            <person name="Wincker P."/>
            <person name="Chourrout D."/>
        </authorList>
    </citation>
    <scope>NUCLEOTIDE SEQUENCE [LARGE SCALE GENOMIC DNA]</scope>
</reference>
<dbReference type="GO" id="GO:0008083">
    <property type="term" value="F:growth factor activity"/>
    <property type="evidence" value="ECO:0007669"/>
    <property type="project" value="TreeGrafter"/>
</dbReference>
<dbReference type="EMBL" id="FN655381">
    <property type="protein sequence ID" value="CBY38966.1"/>
    <property type="molecule type" value="Genomic_DNA"/>
</dbReference>
<dbReference type="InterPro" id="IPR001304">
    <property type="entry name" value="C-type_lectin-like"/>
</dbReference>
<evidence type="ECO:0000256" key="3">
    <source>
        <dbReference type="ARBA" id="ARBA00022729"/>
    </source>
</evidence>
<evidence type="ECO:0000313" key="8">
    <source>
        <dbReference type="Proteomes" id="UP000001307"/>
    </source>
</evidence>
<dbReference type="PANTHER" id="PTHR22799">
    <property type="entry name" value="TETRANECTIN-RELATED"/>
    <property type="match status" value="1"/>
</dbReference>
<dbReference type="InterPro" id="IPR016187">
    <property type="entry name" value="CTDL_fold"/>
</dbReference>
<proteinExistence type="predicted"/>
<dbReference type="AlphaFoldDB" id="E4XF84"/>
<organism evidence="6">
    <name type="scientific">Oikopleura dioica</name>
    <name type="common">Tunicate</name>
    <dbReference type="NCBI Taxonomy" id="34765"/>
    <lineage>
        <taxon>Eukaryota</taxon>
        <taxon>Metazoa</taxon>
        <taxon>Chordata</taxon>
        <taxon>Tunicata</taxon>
        <taxon>Appendicularia</taxon>
        <taxon>Copelata</taxon>
        <taxon>Oikopleuridae</taxon>
        <taxon>Oikopleura</taxon>
    </lineage>
</organism>
<evidence type="ECO:0000313" key="7">
    <source>
        <dbReference type="EMBL" id="CBY38966.1"/>
    </source>
</evidence>
<sequence length="454" mass="48814">MNWKRISFYILDSRIYAQTEEVPANAYKYTSAIVACETLSKVVAVPRSNSDTETLKTVFANSGKSGPVLIGITKGGGSVWRDTANQELTYTNWATGQPDNSYDCATMSHNDGKWSTQLCDTASHFICREALSGGTSSGECALFSGSCSIQSGFSISISSSCRAERYSALPDDFAGIYVTSNTSPKVLAADHATTIASLDSNCQFDSTGILNFAFDQCGTVETDTDSQGTTVSIYGHHYIEVGDTTLSYISPPLKVDCFMAGVNLDNSVDTETTEEIITFTQTAAEIVTALSIELQIGTVDDVGTFTAATESTEYAVGTEVHVKVSHATTDFGFALFDCSAGGVALFTDYCPSTQAASLFNTAFISHEEFKLNIFQSGDLDSVIFNCNLRIYAAEADEPADCTSRMTPTWKNGGAHKDAEVVAVGRITASEESSDWTITTLVGLTMTQWIFYTNH</sequence>
<dbReference type="OrthoDB" id="7357196at2759"/>
<dbReference type="InParanoid" id="E4XF84"/>
<keyword evidence="8" id="KW-1185">Reference proteome</keyword>
<protein>
    <recommendedName>
        <fullName evidence="5">C-type lectin domain-containing protein</fullName>
    </recommendedName>
</protein>
<keyword evidence="4" id="KW-0430">Lectin</keyword>
<gene>
    <name evidence="6" type="ORF">GSOID_T00009625001</name>
    <name evidence="7" type="ORF">GSOID_T00019501001</name>
</gene>
<keyword evidence="2" id="KW-0964">Secreted</keyword>
<dbReference type="SMART" id="SM00034">
    <property type="entry name" value="CLECT"/>
    <property type="match status" value="1"/>
</dbReference>
<evidence type="ECO:0000259" key="5">
    <source>
        <dbReference type="PROSITE" id="PS50041"/>
    </source>
</evidence>
<dbReference type="EMBL" id="FN653044">
    <property type="protein sequence ID" value="CBY24272.1"/>
    <property type="molecule type" value="Genomic_DNA"/>
</dbReference>
<keyword evidence="3" id="KW-0732">Signal</keyword>
<evidence type="ECO:0000256" key="4">
    <source>
        <dbReference type="ARBA" id="ARBA00022734"/>
    </source>
</evidence>
<dbReference type="PANTHER" id="PTHR22799:SF1">
    <property type="entry name" value="C-TYPE LECTIN DOMAIN FAMILY 11 MEMBER A"/>
    <property type="match status" value="1"/>
</dbReference>
<accession>E4XF84</accession>
<dbReference type="GO" id="GO:0005615">
    <property type="term" value="C:extracellular space"/>
    <property type="evidence" value="ECO:0007669"/>
    <property type="project" value="TreeGrafter"/>
</dbReference>
<evidence type="ECO:0000313" key="6">
    <source>
        <dbReference type="EMBL" id="CBY24272.1"/>
    </source>
</evidence>
<dbReference type="Proteomes" id="UP000001307">
    <property type="component" value="Unassembled WGS sequence"/>
</dbReference>
<dbReference type="PROSITE" id="PS50041">
    <property type="entry name" value="C_TYPE_LECTIN_2"/>
    <property type="match status" value="1"/>
</dbReference>
<name>E4XF84_OIKDI</name>
<dbReference type="InterPro" id="IPR051663">
    <property type="entry name" value="CLec_Tetranectin-domain"/>
</dbReference>
<comment type="subcellular location">
    <subcellularLocation>
        <location evidence="1">Secreted</location>
    </subcellularLocation>
</comment>
<dbReference type="SUPFAM" id="SSF56436">
    <property type="entry name" value="C-type lectin-like"/>
    <property type="match status" value="1"/>
</dbReference>
<dbReference type="Gene3D" id="3.10.100.10">
    <property type="entry name" value="Mannose-Binding Protein A, subunit A"/>
    <property type="match status" value="1"/>
</dbReference>
<feature type="domain" description="C-type lectin" evidence="5">
    <location>
        <begin position="11"/>
        <end position="128"/>
    </location>
</feature>
<evidence type="ECO:0000256" key="1">
    <source>
        <dbReference type="ARBA" id="ARBA00004613"/>
    </source>
</evidence>
<dbReference type="Pfam" id="PF00059">
    <property type="entry name" value="Lectin_C"/>
    <property type="match status" value="1"/>
</dbReference>
<dbReference type="GO" id="GO:0030246">
    <property type="term" value="F:carbohydrate binding"/>
    <property type="evidence" value="ECO:0007669"/>
    <property type="project" value="UniProtKB-KW"/>
</dbReference>